<name>A0A344TF45_9BACT</name>
<proteinExistence type="predicted"/>
<organism evidence="1 2">
    <name type="scientific">Runella rosea</name>
    <dbReference type="NCBI Taxonomy" id="2259595"/>
    <lineage>
        <taxon>Bacteria</taxon>
        <taxon>Pseudomonadati</taxon>
        <taxon>Bacteroidota</taxon>
        <taxon>Cytophagia</taxon>
        <taxon>Cytophagales</taxon>
        <taxon>Spirosomataceae</taxon>
        <taxon>Runella</taxon>
    </lineage>
</organism>
<protein>
    <submittedName>
        <fullName evidence="1">Uma2 family endonuclease</fullName>
    </submittedName>
</protein>
<keyword evidence="1" id="KW-0540">Nuclease</keyword>
<dbReference type="OrthoDB" id="942191at2"/>
<dbReference type="Proteomes" id="UP000251993">
    <property type="component" value="Chromosome"/>
</dbReference>
<dbReference type="GO" id="GO:0004519">
    <property type="term" value="F:endonuclease activity"/>
    <property type="evidence" value="ECO:0007669"/>
    <property type="project" value="UniProtKB-KW"/>
</dbReference>
<dbReference type="InterPro" id="IPR012296">
    <property type="entry name" value="Nuclease_put_TT1808"/>
</dbReference>
<sequence length="202" mass="22956">MVVIATKRRPKIRKIPAHLVYEELDGQALPYRGYLEVLSGKKTFEEIIGSSSLQAVLVYLMGFYIGVRINRKKYLVASNESGLHVSSGSNLANSIAIFEKEKITLTDKYFDVAPKIVIEVDIKVALEETGLSSDLEYVLSKSQKMLDFGVEKVIWITTQTKKIFVITPNAPWYFVNYDENIPLLDDCVLNLAQLLRDEEIEY</sequence>
<dbReference type="EMBL" id="CP030850">
    <property type="protein sequence ID" value="AXE17266.1"/>
    <property type="molecule type" value="Genomic_DNA"/>
</dbReference>
<evidence type="ECO:0000313" key="2">
    <source>
        <dbReference type="Proteomes" id="UP000251993"/>
    </source>
</evidence>
<reference evidence="1 2" key="1">
    <citation type="submission" date="2018-07" db="EMBL/GenBank/DDBJ databases">
        <title>Genome sequencing of Runella.</title>
        <authorList>
            <person name="Baek M.-G."/>
            <person name="Yi H."/>
        </authorList>
    </citation>
    <scope>NUCLEOTIDE SEQUENCE [LARGE SCALE GENOMIC DNA]</scope>
    <source>
        <strain evidence="1 2">HYN0085</strain>
    </source>
</reference>
<keyword evidence="1" id="KW-0255">Endonuclease</keyword>
<keyword evidence="1" id="KW-0378">Hydrolase</keyword>
<keyword evidence="2" id="KW-1185">Reference proteome</keyword>
<dbReference type="Gene3D" id="3.90.1570.10">
    <property type="entry name" value="tt1808, chain A"/>
    <property type="match status" value="1"/>
</dbReference>
<accession>A0A344TF45</accession>
<dbReference type="KEGG" id="run:DR864_05715"/>
<dbReference type="AlphaFoldDB" id="A0A344TF45"/>
<evidence type="ECO:0000313" key="1">
    <source>
        <dbReference type="EMBL" id="AXE17266.1"/>
    </source>
</evidence>
<dbReference type="RefSeq" id="WP_114066052.1">
    <property type="nucleotide sequence ID" value="NZ_CP030850.1"/>
</dbReference>
<gene>
    <name evidence="1" type="ORF">DR864_05715</name>
</gene>